<feature type="region of interest" description="Disordered" evidence="1">
    <location>
        <begin position="1"/>
        <end position="84"/>
    </location>
</feature>
<feature type="compositionally biased region" description="Basic residues" evidence="1">
    <location>
        <begin position="14"/>
        <end position="33"/>
    </location>
</feature>
<dbReference type="EMBL" id="JAPEIS010000001">
    <property type="protein sequence ID" value="KAJ8070087.1"/>
    <property type="molecule type" value="Genomic_DNA"/>
</dbReference>
<accession>A0A9X0AW60</accession>
<evidence type="ECO:0000313" key="3">
    <source>
        <dbReference type="EMBL" id="KAJ8070087.1"/>
    </source>
</evidence>
<evidence type="ECO:0000256" key="2">
    <source>
        <dbReference type="SAM" id="Phobius"/>
    </source>
</evidence>
<feature type="compositionally biased region" description="Low complexity" evidence="1">
    <location>
        <begin position="34"/>
        <end position="57"/>
    </location>
</feature>
<keyword evidence="2" id="KW-1133">Transmembrane helix</keyword>
<feature type="compositionally biased region" description="Low complexity" evidence="1">
    <location>
        <begin position="70"/>
        <end position="79"/>
    </location>
</feature>
<gene>
    <name evidence="3" type="ORF">OCU04_000482</name>
</gene>
<sequence length="268" mass="28997">MGWFDGASESGRSHSSRHHSSSHSHSKKKHRSSSHSTHNNNSSGLLGSALGVSSPKSSHSHRERSRSRTRGSGSIFGSGDAKHNSSRSSFFGMYLYVFLKNLFAILEIFLPFNSLILITQLTDKLTVGPHLGSNSRSTSHYKRSPRPNYLKSIYAKLRQLLRDLIYYMKRHPFKVFMLVIMPLITGGALAGLLKKFGVRLPGGLEKMIGGGKGRRGAGSASFGNGGNGSYEYERSSVKGSGGAMAKLGMLTGGMDGVGEAMKLAKLFI</sequence>
<evidence type="ECO:0000313" key="4">
    <source>
        <dbReference type="Proteomes" id="UP001152300"/>
    </source>
</evidence>
<keyword evidence="4" id="KW-1185">Reference proteome</keyword>
<feature type="transmembrane region" description="Helical" evidence="2">
    <location>
        <begin position="175"/>
        <end position="193"/>
    </location>
</feature>
<comment type="caution">
    <text evidence="3">The sequence shown here is derived from an EMBL/GenBank/DDBJ whole genome shotgun (WGS) entry which is preliminary data.</text>
</comment>
<protein>
    <submittedName>
        <fullName evidence="3">Uncharacterized protein</fullName>
    </submittedName>
</protein>
<evidence type="ECO:0000256" key="1">
    <source>
        <dbReference type="SAM" id="MobiDB-lite"/>
    </source>
</evidence>
<dbReference type="AlphaFoldDB" id="A0A9X0AW60"/>
<keyword evidence="2" id="KW-0812">Transmembrane</keyword>
<organism evidence="3 4">
    <name type="scientific">Sclerotinia nivalis</name>
    <dbReference type="NCBI Taxonomy" id="352851"/>
    <lineage>
        <taxon>Eukaryota</taxon>
        <taxon>Fungi</taxon>
        <taxon>Dikarya</taxon>
        <taxon>Ascomycota</taxon>
        <taxon>Pezizomycotina</taxon>
        <taxon>Leotiomycetes</taxon>
        <taxon>Helotiales</taxon>
        <taxon>Sclerotiniaceae</taxon>
        <taxon>Sclerotinia</taxon>
    </lineage>
</organism>
<feature type="compositionally biased region" description="Basic residues" evidence="1">
    <location>
        <begin position="58"/>
        <end position="69"/>
    </location>
</feature>
<feature type="transmembrane region" description="Helical" evidence="2">
    <location>
        <begin position="93"/>
        <end position="118"/>
    </location>
</feature>
<dbReference type="Proteomes" id="UP001152300">
    <property type="component" value="Unassembled WGS sequence"/>
</dbReference>
<proteinExistence type="predicted"/>
<name>A0A9X0AW60_9HELO</name>
<dbReference type="OrthoDB" id="5398396at2759"/>
<keyword evidence="2" id="KW-0472">Membrane</keyword>
<reference evidence="3" key="1">
    <citation type="submission" date="2022-11" db="EMBL/GenBank/DDBJ databases">
        <title>Genome Resource of Sclerotinia nivalis Strain SnTB1, a Plant Pathogen Isolated from American Ginseng.</title>
        <authorList>
            <person name="Fan S."/>
        </authorList>
    </citation>
    <scope>NUCLEOTIDE SEQUENCE</scope>
    <source>
        <strain evidence="3">SnTB1</strain>
    </source>
</reference>